<dbReference type="PANTHER" id="PTHR43767">
    <property type="entry name" value="LONG-CHAIN-FATTY-ACID--COA LIGASE"/>
    <property type="match status" value="1"/>
</dbReference>
<evidence type="ECO:0000259" key="3">
    <source>
        <dbReference type="Pfam" id="PF00501"/>
    </source>
</evidence>
<dbReference type="SUPFAM" id="SSF56801">
    <property type="entry name" value="Acetyl-CoA synthetase-like"/>
    <property type="match status" value="1"/>
</dbReference>
<evidence type="ECO:0000256" key="2">
    <source>
        <dbReference type="ARBA" id="ARBA00022598"/>
    </source>
</evidence>
<reference evidence="6" key="1">
    <citation type="submission" date="2016-11" db="EMBL/GenBank/DDBJ databases">
        <authorList>
            <person name="Varghese N."/>
            <person name="Submissions S."/>
        </authorList>
    </citation>
    <scope>NUCLEOTIDE SEQUENCE [LARGE SCALE GENOMIC DNA]</scope>
    <source>
        <strain evidence="6">DSM 11792</strain>
    </source>
</reference>
<dbReference type="FunFam" id="3.30.300.30:FF:000008">
    <property type="entry name" value="2,3-dihydroxybenzoate-AMP ligase"/>
    <property type="match status" value="1"/>
</dbReference>
<organism evidence="5 6">
    <name type="scientific">Desulfofundulus australicus DSM 11792</name>
    <dbReference type="NCBI Taxonomy" id="1121425"/>
    <lineage>
        <taxon>Bacteria</taxon>
        <taxon>Bacillati</taxon>
        <taxon>Bacillota</taxon>
        <taxon>Clostridia</taxon>
        <taxon>Eubacteriales</taxon>
        <taxon>Peptococcaceae</taxon>
        <taxon>Desulfofundulus</taxon>
    </lineage>
</organism>
<dbReference type="InterPro" id="IPR000873">
    <property type="entry name" value="AMP-dep_synth/lig_dom"/>
</dbReference>
<dbReference type="RefSeq" id="WP_073163392.1">
    <property type="nucleotide sequence ID" value="NZ_FQUW01000009.1"/>
</dbReference>
<dbReference type="GO" id="GO:0016878">
    <property type="term" value="F:acid-thiol ligase activity"/>
    <property type="evidence" value="ECO:0007669"/>
    <property type="project" value="UniProtKB-ARBA"/>
</dbReference>
<protein>
    <submittedName>
        <fullName evidence="5">Fatty-acyl-CoA synthase</fullName>
    </submittedName>
</protein>
<dbReference type="OrthoDB" id="9778383at2"/>
<dbReference type="InterPro" id="IPR025110">
    <property type="entry name" value="AMP-bd_C"/>
</dbReference>
<sequence length="551" mass="62305">MSALAPLTEAERQKYMAITEENLEFLWRRYNKVNRWVIADMVRRSAYRYPDKPALISGDRVLTYSRLEADTNRVANALLDLGIKKYDRVAILARNTIHHVLTWLGTAKAGGIYLAVNYLLRGKEISFCINHSESKVFIVEDTLYDLVRDVLSDMSGVRVLIWSGQGQGKNAPENFLDFEEWYSRYPAEEPDTLLRIEDPVQMTYTSGTETLPKGVILTNQSLLSQYVGTIVDGEYTSDDINVNAMPIFHCAQRDVFLNPIFMIGGTNILLPQPNPAEILAAIEKYRATMFFAAPTVWIALLRHPDLERYDLSSLAKGYYGASIMPVEVLKELQQRFPNCRRFYNYYGQTELSPYHTILKPAFQLSKPGSAGCGGLNMETRIEDENHTPITAPGVPGEICGRGPHVMLMYFKEPDKTEEALAHGWFHSGDIGVLDEDNFITVVDRKKDMVKTGGENVSSREVEEVIYRHPAVSEVAVIGLPHEKWVEAVTAVVVLKSGCTATEEEIIALCREHLAPFKVPKGVLFIDQLPKTPSGKILKRDLRLIYRDYFQK</sequence>
<evidence type="ECO:0000256" key="1">
    <source>
        <dbReference type="ARBA" id="ARBA00006432"/>
    </source>
</evidence>
<keyword evidence="2" id="KW-0436">Ligase</keyword>
<dbReference type="InterPro" id="IPR045851">
    <property type="entry name" value="AMP-bd_C_sf"/>
</dbReference>
<dbReference type="EMBL" id="FQUW01000009">
    <property type="protein sequence ID" value="SHE78803.1"/>
    <property type="molecule type" value="Genomic_DNA"/>
</dbReference>
<feature type="domain" description="AMP-binding enzyme C-terminal" evidence="4">
    <location>
        <begin position="460"/>
        <end position="535"/>
    </location>
</feature>
<evidence type="ECO:0000313" key="5">
    <source>
        <dbReference type="EMBL" id="SHE78803.1"/>
    </source>
</evidence>
<dbReference type="InterPro" id="IPR042099">
    <property type="entry name" value="ANL_N_sf"/>
</dbReference>
<accession>A0A1M4WCL4</accession>
<dbReference type="Pfam" id="PF13193">
    <property type="entry name" value="AMP-binding_C"/>
    <property type="match status" value="1"/>
</dbReference>
<dbReference type="Gene3D" id="3.30.300.30">
    <property type="match status" value="1"/>
</dbReference>
<dbReference type="Proteomes" id="UP000184196">
    <property type="component" value="Unassembled WGS sequence"/>
</dbReference>
<dbReference type="PANTHER" id="PTHR43767:SF1">
    <property type="entry name" value="NONRIBOSOMAL PEPTIDE SYNTHASE PES1 (EUROFUNG)-RELATED"/>
    <property type="match status" value="1"/>
</dbReference>
<keyword evidence="6" id="KW-1185">Reference proteome</keyword>
<dbReference type="NCBIfam" id="NF006182">
    <property type="entry name" value="PRK08316.1"/>
    <property type="match status" value="1"/>
</dbReference>
<name>A0A1M4WCL4_9FIRM</name>
<dbReference type="Gene3D" id="3.40.50.12780">
    <property type="entry name" value="N-terminal domain of ligase-like"/>
    <property type="match status" value="1"/>
</dbReference>
<comment type="similarity">
    <text evidence="1">Belongs to the ATP-dependent AMP-binding enzyme family.</text>
</comment>
<proteinExistence type="inferred from homology"/>
<evidence type="ECO:0000313" key="6">
    <source>
        <dbReference type="Proteomes" id="UP000184196"/>
    </source>
</evidence>
<dbReference type="InterPro" id="IPR050237">
    <property type="entry name" value="ATP-dep_AMP-bd_enzyme"/>
</dbReference>
<evidence type="ECO:0000259" key="4">
    <source>
        <dbReference type="Pfam" id="PF13193"/>
    </source>
</evidence>
<dbReference type="AlphaFoldDB" id="A0A1M4WCL4"/>
<feature type="domain" description="AMP-dependent synthetase/ligase" evidence="3">
    <location>
        <begin position="43"/>
        <end position="410"/>
    </location>
</feature>
<dbReference type="CDD" id="cd17631">
    <property type="entry name" value="FACL_FadD13-like"/>
    <property type="match status" value="1"/>
</dbReference>
<gene>
    <name evidence="5" type="ORF">SAMN02745218_00807</name>
</gene>
<dbReference type="Pfam" id="PF00501">
    <property type="entry name" value="AMP-binding"/>
    <property type="match status" value="1"/>
</dbReference>